<feature type="DNA-binding region" description="H-T-H motif" evidence="2">
    <location>
        <begin position="29"/>
        <end position="48"/>
    </location>
</feature>
<dbReference type="OrthoDB" id="63332at2"/>
<proteinExistence type="predicted"/>
<accession>A0A1H7SAT2</accession>
<protein>
    <submittedName>
        <fullName evidence="4">DNA-binding transcriptional regulator, AcrR family</fullName>
    </submittedName>
</protein>
<dbReference type="InterPro" id="IPR009057">
    <property type="entry name" value="Homeodomain-like_sf"/>
</dbReference>
<gene>
    <name evidence="4" type="ORF">SAMN05192542_111195</name>
</gene>
<dbReference type="GO" id="GO:0003677">
    <property type="term" value="F:DNA binding"/>
    <property type="evidence" value="ECO:0007669"/>
    <property type="project" value="UniProtKB-UniRule"/>
</dbReference>
<keyword evidence="5" id="KW-1185">Reference proteome</keyword>
<dbReference type="STRING" id="416943.SAMN05445871_5432"/>
<dbReference type="EMBL" id="FOAJ01000011">
    <property type="protein sequence ID" value="SEL69710.1"/>
    <property type="molecule type" value="Genomic_DNA"/>
</dbReference>
<evidence type="ECO:0000313" key="5">
    <source>
        <dbReference type="Proteomes" id="UP000199120"/>
    </source>
</evidence>
<sequence>MARPKSDDKRNAILAAAARVIAEQGGSATTARIAKEARVAEGTLFTYFANKDDLLNQLYLDLKSGLRDVMLHGYPLDAPLRERAHHAWNAYVDWGISRPAERRAMARLTLSERITDASRKTGSDAFAPISAAIQEAAALGKLRDYPAPFVGAIMNSLAETTMDFVAHYPDDADRYRAAGFEAFWNAIAGG</sequence>
<evidence type="ECO:0000313" key="4">
    <source>
        <dbReference type="EMBL" id="SEL69710.1"/>
    </source>
</evidence>
<dbReference type="Pfam" id="PF00440">
    <property type="entry name" value="TetR_N"/>
    <property type="match status" value="1"/>
</dbReference>
<dbReference type="AlphaFoldDB" id="A0A1H7SAT2"/>
<evidence type="ECO:0000259" key="3">
    <source>
        <dbReference type="PROSITE" id="PS50977"/>
    </source>
</evidence>
<dbReference type="PROSITE" id="PS50977">
    <property type="entry name" value="HTH_TETR_2"/>
    <property type="match status" value="1"/>
</dbReference>
<dbReference type="PANTHER" id="PTHR30055:SF222">
    <property type="entry name" value="REGULATORY PROTEIN"/>
    <property type="match status" value="1"/>
</dbReference>
<evidence type="ECO:0000256" key="2">
    <source>
        <dbReference type="PROSITE-ProRule" id="PRU00335"/>
    </source>
</evidence>
<organism evidence="4 5">
    <name type="scientific">Paraburkholderia caballeronis</name>
    <dbReference type="NCBI Taxonomy" id="416943"/>
    <lineage>
        <taxon>Bacteria</taxon>
        <taxon>Pseudomonadati</taxon>
        <taxon>Pseudomonadota</taxon>
        <taxon>Betaproteobacteria</taxon>
        <taxon>Burkholderiales</taxon>
        <taxon>Burkholderiaceae</taxon>
        <taxon>Paraburkholderia</taxon>
    </lineage>
</organism>
<feature type="domain" description="HTH tetR-type" evidence="3">
    <location>
        <begin position="7"/>
        <end position="66"/>
    </location>
</feature>
<reference evidence="5" key="1">
    <citation type="submission" date="2016-10" db="EMBL/GenBank/DDBJ databases">
        <authorList>
            <person name="Varghese N."/>
            <person name="Submissions S."/>
        </authorList>
    </citation>
    <scope>NUCLEOTIDE SEQUENCE [LARGE SCALE GENOMIC DNA]</scope>
    <source>
        <strain evidence="5">LMG 26416</strain>
    </source>
</reference>
<dbReference type="Gene3D" id="1.10.357.10">
    <property type="entry name" value="Tetracycline Repressor, domain 2"/>
    <property type="match status" value="1"/>
</dbReference>
<keyword evidence="1 2" id="KW-0238">DNA-binding</keyword>
<dbReference type="Proteomes" id="UP000199120">
    <property type="component" value="Unassembled WGS sequence"/>
</dbReference>
<dbReference type="RefSeq" id="WP_090551053.1">
    <property type="nucleotide sequence ID" value="NZ_FNSR01000002.1"/>
</dbReference>
<dbReference type="PANTHER" id="PTHR30055">
    <property type="entry name" value="HTH-TYPE TRANSCRIPTIONAL REGULATOR RUTR"/>
    <property type="match status" value="1"/>
</dbReference>
<dbReference type="InterPro" id="IPR001647">
    <property type="entry name" value="HTH_TetR"/>
</dbReference>
<name>A0A1H7SAT2_9BURK</name>
<dbReference type="InterPro" id="IPR050109">
    <property type="entry name" value="HTH-type_TetR-like_transc_reg"/>
</dbReference>
<evidence type="ECO:0000256" key="1">
    <source>
        <dbReference type="ARBA" id="ARBA00023125"/>
    </source>
</evidence>
<dbReference type="PRINTS" id="PR00455">
    <property type="entry name" value="HTHTETR"/>
</dbReference>
<dbReference type="SUPFAM" id="SSF46689">
    <property type="entry name" value="Homeodomain-like"/>
    <property type="match status" value="1"/>
</dbReference>